<gene>
    <name evidence="3" type="primary">DCL1_6</name>
    <name evidence="3" type="ORF">BGZ80_010411</name>
</gene>
<dbReference type="GO" id="GO:0030422">
    <property type="term" value="P:siRNA processing"/>
    <property type="evidence" value="ECO:0007669"/>
    <property type="project" value="TreeGrafter"/>
</dbReference>
<accession>A0A9P6MVL9</accession>
<feature type="domain" description="RNase III" evidence="2">
    <location>
        <begin position="4"/>
        <end position="147"/>
    </location>
</feature>
<dbReference type="GO" id="GO:0004525">
    <property type="term" value="F:ribonuclease III activity"/>
    <property type="evidence" value="ECO:0007669"/>
    <property type="project" value="InterPro"/>
</dbReference>
<proteinExistence type="predicted"/>
<dbReference type="InterPro" id="IPR000999">
    <property type="entry name" value="RNase_III_dom"/>
</dbReference>
<dbReference type="AlphaFoldDB" id="A0A9P6MVL9"/>
<keyword evidence="1" id="KW-0378">Hydrolase</keyword>
<dbReference type="Gene3D" id="1.10.1520.10">
    <property type="entry name" value="Ribonuclease III domain"/>
    <property type="match status" value="1"/>
</dbReference>
<dbReference type="PROSITE" id="PS50142">
    <property type="entry name" value="RNASE_3_2"/>
    <property type="match status" value="1"/>
</dbReference>
<dbReference type="GO" id="GO:0003723">
    <property type="term" value="F:RNA binding"/>
    <property type="evidence" value="ECO:0007669"/>
    <property type="project" value="TreeGrafter"/>
</dbReference>
<dbReference type="PANTHER" id="PTHR14950:SF37">
    <property type="entry name" value="ENDORIBONUCLEASE DICER"/>
    <property type="match status" value="1"/>
</dbReference>
<dbReference type="Proteomes" id="UP000703661">
    <property type="component" value="Unassembled WGS sequence"/>
</dbReference>
<dbReference type="CDD" id="cd00593">
    <property type="entry name" value="RIBOc"/>
    <property type="match status" value="1"/>
</dbReference>
<protein>
    <submittedName>
        <fullName evidence="3">Dicer-like protein 1</fullName>
    </submittedName>
</protein>
<evidence type="ECO:0000313" key="3">
    <source>
        <dbReference type="EMBL" id="KAG0014491.1"/>
    </source>
</evidence>
<keyword evidence="4" id="KW-1185">Reference proteome</keyword>
<name>A0A9P6MVL9_9FUNG</name>
<evidence type="ECO:0000259" key="2">
    <source>
        <dbReference type="PROSITE" id="PS50142"/>
    </source>
</evidence>
<dbReference type="Pfam" id="PF00636">
    <property type="entry name" value="Ribonuclease_3"/>
    <property type="match status" value="1"/>
</dbReference>
<evidence type="ECO:0000256" key="1">
    <source>
        <dbReference type="ARBA" id="ARBA00022801"/>
    </source>
</evidence>
<dbReference type="EMBL" id="JAAAID010000721">
    <property type="protein sequence ID" value="KAG0014491.1"/>
    <property type="molecule type" value="Genomic_DNA"/>
</dbReference>
<dbReference type="SUPFAM" id="SSF69065">
    <property type="entry name" value="RNase III domain-like"/>
    <property type="match status" value="1"/>
</dbReference>
<sequence length="189" mass="21222">MLKRQKVQEAPGYQFKDIQLLLEAMTHKSAKMETSYDRLEFLGDAVLEIALTECYYSKFPDAPLEDFKNFKCRLLSNNALGSLYTSLGLEYAIIVSGLQFKLPLKKEIARANRFKPSKQTGWRGLNLEKILRDAFEALIGAVFVDGEFAIDPVQEILRQILVPSTDRIGMECPTFAARSLAATHPAATT</sequence>
<dbReference type="InterPro" id="IPR036389">
    <property type="entry name" value="RNase_III_sf"/>
</dbReference>
<dbReference type="GO" id="GO:0005737">
    <property type="term" value="C:cytoplasm"/>
    <property type="evidence" value="ECO:0007669"/>
    <property type="project" value="TreeGrafter"/>
</dbReference>
<dbReference type="GO" id="GO:0005634">
    <property type="term" value="C:nucleus"/>
    <property type="evidence" value="ECO:0007669"/>
    <property type="project" value="TreeGrafter"/>
</dbReference>
<organism evidence="3 4">
    <name type="scientific">Entomortierella chlamydospora</name>
    <dbReference type="NCBI Taxonomy" id="101097"/>
    <lineage>
        <taxon>Eukaryota</taxon>
        <taxon>Fungi</taxon>
        <taxon>Fungi incertae sedis</taxon>
        <taxon>Mucoromycota</taxon>
        <taxon>Mortierellomycotina</taxon>
        <taxon>Mortierellomycetes</taxon>
        <taxon>Mortierellales</taxon>
        <taxon>Mortierellaceae</taxon>
        <taxon>Entomortierella</taxon>
    </lineage>
</organism>
<evidence type="ECO:0000313" key="4">
    <source>
        <dbReference type="Proteomes" id="UP000703661"/>
    </source>
</evidence>
<dbReference type="PROSITE" id="PS00517">
    <property type="entry name" value="RNASE_3_1"/>
    <property type="match status" value="1"/>
</dbReference>
<dbReference type="PANTHER" id="PTHR14950">
    <property type="entry name" value="DICER-RELATED"/>
    <property type="match status" value="1"/>
</dbReference>
<reference evidence="3" key="1">
    <citation type="journal article" date="2020" name="Fungal Divers.">
        <title>Resolving the Mortierellaceae phylogeny through synthesis of multi-gene phylogenetics and phylogenomics.</title>
        <authorList>
            <person name="Vandepol N."/>
            <person name="Liber J."/>
            <person name="Desiro A."/>
            <person name="Na H."/>
            <person name="Kennedy M."/>
            <person name="Barry K."/>
            <person name="Grigoriev I.V."/>
            <person name="Miller A.N."/>
            <person name="O'Donnell K."/>
            <person name="Stajich J.E."/>
            <person name="Bonito G."/>
        </authorList>
    </citation>
    <scope>NUCLEOTIDE SEQUENCE</scope>
    <source>
        <strain evidence="3">NRRL 2769</strain>
    </source>
</reference>
<dbReference type="SMART" id="SM00535">
    <property type="entry name" value="RIBOc"/>
    <property type="match status" value="1"/>
</dbReference>
<comment type="caution">
    <text evidence="3">The sequence shown here is derived from an EMBL/GenBank/DDBJ whole genome shotgun (WGS) entry which is preliminary data.</text>
</comment>